<feature type="compositionally biased region" description="Polar residues" evidence="1">
    <location>
        <begin position="168"/>
        <end position="178"/>
    </location>
</feature>
<name>A0A3N1H683_9PSEU</name>
<protein>
    <submittedName>
        <fullName evidence="2">Uncharacterized protein</fullName>
    </submittedName>
</protein>
<proteinExistence type="predicted"/>
<feature type="compositionally biased region" description="Low complexity" evidence="1">
    <location>
        <begin position="17"/>
        <end position="27"/>
    </location>
</feature>
<feature type="compositionally biased region" description="Low complexity" evidence="1">
    <location>
        <begin position="288"/>
        <end position="297"/>
    </location>
</feature>
<keyword evidence="3" id="KW-1185">Reference proteome</keyword>
<organism evidence="2 3">
    <name type="scientific">Saccharothrix texasensis</name>
    <dbReference type="NCBI Taxonomy" id="103734"/>
    <lineage>
        <taxon>Bacteria</taxon>
        <taxon>Bacillati</taxon>
        <taxon>Actinomycetota</taxon>
        <taxon>Actinomycetes</taxon>
        <taxon>Pseudonocardiales</taxon>
        <taxon>Pseudonocardiaceae</taxon>
        <taxon>Saccharothrix</taxon>
    </lineage>
</organism>
<dbReference type="EMBL" id="RJKM01000001">
    <property type="protein sequence ID" value="ROP38045.1"/>
    <property type="molecule type" value="Genomic_DNA"/>
</dbReference>
<dbReference type="Proteomes" id="UP000268727">
    <property type="component" value="Unassembled WGS sequence"/>
</dbReference>
<feature type="region of interest" description="Disordered" evidence="1">
    <location>
        <begin position="17"/>
        <end position="53"/>
    </location>
</feature>
<gene>
    <name evidence="2" type="ORF">EDD40_3383</name>
</gene>
<feature type="compositionally biased region" description="Basic and acidic residues" evidence="1">
    <location>
        <begin position="33"/>
        <end position="44"/>
    </location>
</feature>
<feature type="region of interest" description="Disordered" evidence="1">
    <location>
        <begin position="249"/>
        <end position="297"/>
    </location>
</feature>
<sequence length="297" mass="32427">MFLAAADALLFGRSQQCSASSSSGSHTSRARRCHGDRWPARETKGSPSVPTGCNHLQHLPMPIERPTSKQPFEWTSRCLWPSRDAHDEAGGEQLPARFVISVRRALRCPLVRPAGKPYRTPLQTGLNGVHRVDPSGPISREVIGAENRSADCLDLRLGTGVRDGSGCIGSTEQQTSGPCRTDDRGDPKKLLHGRDSTLLRLHRDHRGLTRPATRLTQSITVTVSNLPDWKAFTSKGNRILLTITVRDRLRPCRPPGPHRPLGAPEWPESFSGYPGGQGSQPLLPPPLRAGRPPRAAT</sequence>
<evidence type="ECO:0000256" key="1">
    <source>
        <dbReference type="SAM" id="MobiDB-lite"/>
    </source>
</evidence>
<accession>A0A3N1H683</accession>
<comment type="caution">
    <text evidence="2">The sequence shown here is derived from an EMBL/GenBank/DDBJ whole genome shotgun (WGS) entry which is preliminary data.</text>
</comment>
<evidence type="ECO:0000313" key="3">
    <source>
        <dbReference type="Proteomes" id="UP000268727"/>
    </source>
</evidence>
<evidence type="ECO:0000313" key="2">
    <source>
        <dbReference type="EMBL" id="ROP38045.1"/>
    </source>
</evidence>
<dbReference type="AlphaFoldDB" id="A0A3N1H683"/>
<reference evidence="2 3" key="1">
    <citation type="submission" date="2018-11" db="EMBL/GenBank/DDBJ databases">
        <title>Sequencing the genomes of 1000 actinobacteria strains.</title>
        <authorList>
            <person name="Klenk H.-P."/>
        </authorList>
    </citation>
    <scope>NUCLEOTIDE SEQUENCE [LARGE SCALE GENOMIC DNA]</scope>
    <source>
        <strain evidence="2 3">DSM 44231</strain>
    </source>
</reference>
<feature type="compositionally biased region" description="Basic and acidic residues" evidence="1">
    <location>
        <begin position="180"/>
        <end position="191"/>
    </location>
</feature>
<feature type="region of interest" description="Disordered" evidence="1">
    <location>
        <begin position="164"/>
        <end position="191"/>
    </location>
</feature>